<feature type="region of interest" description="Disordered" evidence="1">
    <location>
        <begin position="533"/>
        <end position="556"/>
    </location>
</feature>
<reference evidence="3" key="1">
    <citation type="submission" date="2021-01" db="EMBL/GenBank/DDBJ databases">
        <authorList>
            <person name="Corre E."/>
            <person name="Pelletier E."/>
            <person name="Niang G."/>
            <person name="Scheremetjew M."/>
            <person name="Finn R."/>
            <person name="Kale V."/>
            <person name="Holt S."/>
            <person name="Cochrane G."/>
            <person name="Meng A."/>
            <person name="Brown T."/>
            <person name="Cohen L."/>
        </authorList>
    </citation>
    <scope>NUCLEOTIDE SEQUENCE</scope>
    <source>
        <strain evidence="3">CCMP2084</strain>
    </source>
</reference>
<sequence>MAGNNKSANSYGFDFLRSEHVLSSGSGPGNALPGVSSLDQLQQQQSPVKRVAPESVAHKSDLEKQFDVIHFLQAHRASGCLSPSIILRSTGIDLSTEGKDASVAKMLLGNPKIRIDDIPDPENPSLLLRTYGYQAKFNHVHNKVGLLAQINRSINGVAVRDLNDAYDDVDRDLNALVTAGDVVALDNPEDKSKILFPRGEPFLVELDGHITLPSFPQTEADLDSQSTSDSESDNDNDNNNNTSNNDTGTTAHNKKKVAMDPVVKAAIKKAKAAKKLQHFKEQRANHSVIVETDADPTKQIRRGEAVCVGGQWFRISSAIREGVPLSEQPARAHAPPSVTLRKDLSNRNDPEYIRKIDATHIPLDAPLSSQALANLKDAKEARERLHKIAGSGGGRGVSGGAAAQLLSSTASAANPSTLAAAFSSAVGAHHMPSGGGMSHRKRPTASTVANKASLAANHHPNAAHQLHKQKQLEAMEAAKKAALDPALRYSHGLRHGCTKDVRDMYLATREDVPENENELYSLLLKHKLVEPSEAKRRPRLKKKLNLDNDGKPKKRRYYTHKNQRMTNTHLIGTEIGAALARAAEKQQQGRSVGDGGM</sequence>
<protein>
    <recommendedName>
        <fullName evidence="2">TFA2 Winged helix domain-containing protein</fullName>
    </recommendedName>
</protein>
<feature type="compositionally biased region" description="Low complexity" evidence="1">
    <location>
        <begin position="237"/>
        <end position="250"/>
    </location>
</feature>
<accession>A0A7S2U8X2</accession>
<evidence type="ECO:0000256" key="1">
    <source>
        <dbReference type="SAM" id="MobiDB-lite"/>
    </source>
</evidence>
<dbReference type="Pfam" id="PF18121">
    <property type="entry name" value="TFA2_Winged_2"/>
    <property type="match status" value="1"/>
</dbReference>
<organism evidence="3">
    <name type="scientific">Attheya septentrionalis</name>
    <dbReference type="NCBI Taxonomy" id="420275"/>
    <lineage>
        <taxon>Eukaryota</taxon>
        <taxon>Sar</taxon>
        <taxon>Stramenopiles</taxon>
        <taxon>Ochrophyta</taxon>
        <taxon>Bacillariophyta</taxon>
        <taxon>Coscinodiscophyceae</taxon>
        <taxon>Chaetocerotophycidae</taxon>
        <taxon>Chaetocerotales</taxon>
        <taxon>Attheyaceae</taxon>
        <taxon>Attheya</taxon>
    </lineage>
</organism>
<name>A0A7S2U8X2_9STRA</name>
<dbReference type="PANTHER" id="PTHR12716:SF8">
    <property type="entry name" value="TRANSCRIPTION INITIATION FACTOR IIE SUBUNIT BETA"/>
    <property type="match status" value="1"/>
</dbReference>
<dbReference type="PANTHER" id="PTHR12716">
    <property type="entry name" value="TRANSCRIPTION INITIATION FACTOR IIE, BETA SUBUNIT"/>
    <property type="match status" value="1"/>
</dbReference>
<evidence type="ECO:0000313" key="3">
    <source>
        <dbReference type="EMBL" id="CAD9812272.1"/>
    </source>
</evidence>
<feature type="compositionally biased region" description="Low complexity" evidence="1">
    <location>
        <begin position="36"/>
        <end position="46"/>
    </location>
</feature>
<feature type="region of interest" description="Disordered" evidence="1">
    <location>
        <begin position="24"/>
        <end position="55"/>
    </location>
</feature>
<dbReference type="GO" id="GO:0006367">
    <property type="term" value="P:transcription initiation at RNA polymerase II promoter"/>
    <property type="evidence" value="ECO:0007669"/>
    <property type="project" value="InterPro"/>
</dbReference>
<dbReference type="GO" id="GO:0005673">
    <property type="term" value="C:transcription factor TFIIE complex"/>
    <property type="evidence" value="ECO:0007669"/>
    <property type="project" value="InterPro"/>
</dbReference>
<proteinExistence type="predicted"/>
<evidence type="ECO:0000259" key="2">
    <source>
        <dbReference type="Pfam" id="PF18121"/>
    </source>
</evidence>
<dbReference type="EMBL" id="HBHQ01006106">
    <property type="protein sequence ID" value="CAD9812272.1"/>
    <property type="molecule type" value="Transcribed_RNA"/>
</dbReference>
<dbReference type="AlphaFoldDB" id="A0A7S2U8X2"/>
<feature type="domain" description="TFA2 Winged helix" evidence="2">
    <location>
        <begin position="141"/>
        <end position="197"/>
    </location>
</feature>
<dbReference type="InterPro" id="IPR016656">
    <property type="entry name" value="TFIIE-bsu"/>
</dbReference>
<gene>
    <name evidence="3" type="ORF">ASEP1449_LOCUS4097</name>
</gene>
<dbReference type="GO" id="GO:0001097">
    <property type="term" value="F:TFIIH-class transcription factor complex binding"/>
    <property type="evidence" value="ECO:0007669"/>
    <property type="project" value="TreeGrafter"/>
</dbReference>
<feature type="region of interest" description="Disordered" evidence="1">
    <location>
        <begin position="214"/>
        <end position="258"/>
    </location>
</feature>
<dbReference type="InterPro" id="IPR040501">
    <property type="entry name" value="TFA2_Winged_2"/>
</dbReference>